<dbReference type="EC" id="2.3.1.286" evidence="1"/>
<dbReference type="InterPro" id="IPR029035">
    <property type="entry name" value="DHS-like_NAD/FAD-binding_dom"/>
</dbReference>
<protein>
    <recommendedName>
        <fullName evidence="1">protein acetyllysine N-acetyltransferase</fullName>
        <ecNumber evidence="1">2.3.1.286</ecNumber>
    </recommendedName>
</protein>
<dbReference type="Proteomes" id="UP000062833">
    <property type="component" value="Chromosome"/>
</dbReference>
<dbReference type="Pfam" id="PF02146">
    <property type="entry name" value="SIR2"/>
    <property type="match status" value="1"/>
</dbReference>
<keyword evidence="4" id="KW-0479">Metal-binding</keyword>
<evidence type="ECO:0000256" key="4">
    <source>
        <dbReference type="PROSITE-ProRule" id="PRU00236"/>
    </source>
</evidence>
<feature type="binding site" evidence="4">
    <location>
        <position position="165"/>
    </location>
    <ligand>
        <name>Zn(2+)</name>
        <dbReference type="ChEBI" id="CHEBI:29105"/>
    </ligand>
</feature>
<evidence type="ECO:0000256" key="3">
    <source>
        <dbReference type="ARBA" id="ARBA00023027"/>
    </source>
</evidence>
<feature type="binding site" evidence="4">
    <location>
        <position position="219"/>
    </location>
    <ligand>
        <name>Zn(2+)</name>
        <dbReference type="ChEBI" id="CHEBI:29105"/>
    </ligand>
</feature>
<proteinExistence type="predicted"/>
<evidence type="ECO:0000259" key="5">
    <source>
        <dbReference type="PROSITE" id="PS50305"/>
    </source>
</evidence>
<gene>
    <name evidence="6" type="ORF">AOC05_09160</name>
</gene>
<reference evidence="7" key="1">
    <citation type="submission" date="2015-09" db="EMBL/GenBank/DDBJ databases">
        <title>Complete genome of Arthrobacter alpinus strain R3.8.</title>
        <authorList>
            <person name="See-Too W.S."/>
            <person name="Chan K.G."/>
        </authorList>
    </citation>
    <scope>NUCLEOTIDE SEQUENCE [LARGE SCALE GENOMIC DNA]</scope>
    <source>
        <strain evidence="7">R3.8</strain>
    </source>
</reference>
<keyword evidence="4" id="KW-0862">Zinc</keyword>
<keyword evidence="3" id="KW-0520">NAD</keyword>
<feature type="binding site" evidence="4">
    <location>
        <position position="222"/>
    </location>
    <ligand>
        <name>Zn(2+)</name>
        <dbReference type="ChEBI" id="CHEBI:29105"/>
    </ligand>
</feature>
<dbReference type="SUPFAM" id="SSF52467">
    <property type="entry name" value="DHS-like NAD/FAD-binding domain"/>
    <property type="match status" value="1"/>
</dbReference>
<accession>A0A0M4QQ38</accession>
<organism evidence="6 7">
    <name type="scientific">Arthrobacter alpinus</name>
    <dbReference type="NCBI Taxonomy" id="656366"/>
    <lineage>
        <taxon>Bacteria</taxon>
        <taxon>Bacillati</taxon>
        <taxon>Actinomycetota</taxon>
        <taxon>Actinomycetes</taxon>
        <taxon>Micrococcales</taxon>
        <taxon>Micrococcaceae</taxon>
        <taxon>Arthrobacter</taxon>
    </lineage>
</organism>
<evidence type="ECO:0000256" key="1">
    <source>
        <dbReference type="ARBA" id="ARBA00012928"/>
    </source>
</evidence>
<sequence length="319" mass="33189">MGQGASDGVRPGIGLTGLGREVSLPAGAIGHVGPLEEPARAVLEGVVPLLAAGKFALLTGAGLSTDSGIPDYRGPGAAPRKPLTYQEFVRDAALRQRYWARNHIGWATMHHASPNAGHFAATALERQGALTGIITQNVDRLHESAGAMDVVDLHGRFDQIACLQCGNTYSRAFVATILAELNPGFLEAVAATGRIGAGPDADADLENEVLIGTFKVALCPLCGGMLKPDFVFFGENVPKDRVVRAFSMVDAAAALVVAGSSLTVMSGLRFVRKAAKDGKPVIIINRGATRGDGLATVKLVAGVSESLSFLSRALESRLA</sequence>
<dbReference type="RefSeq" id="WP_062006966.1">
    <property type="nucleotide sequence ID" value="NZ_CP012677.1"/>
</dbReference>
<dbReference type="AlphaFoldDB" id="A0A0M4QQ38"/>
<feature type="domain" description="Deacetylase sirtuin-type" evidence="5">
    <location>
        <begin position="32"/>
        <end position="319"/>
    </location>
</feature>
<keyword evidence="7" id="KW-1185">Reference proteome</keyword>
<dbReference type="Gene3D" id="3.30.1600.10">
    <property type="entry name" value="SIR2/SIRT2 'Small Domain"/>
    <property type="match status" value="1"/>
</dbReference>
<dbReference type="Gene3D" id="3.40.50.1220">
    <property type="entry name" value="TPP-binding domain"/>
    <property type="match status" value="1"/>
</dbReference>
<evidence type="ECO:0000313" key="7">
    <source>
        <dbReference type="Proteomes" id="UP000062833"/>
    </source>
</evidence>
<dbReference type="OrthoDB" id="9800582at2"/>
<dbReference type="KEGG" id="aaq:AOC05_09160"/>
<evidence type="ECO:0000313" key="6">
    <source>
        <dbReference type="EMBL" id="ALE92441.1"/>
    </source>
</evidence>
<dbReference type="PROSITE" id="PS50305">
    <property type="entry name" value="SIRTUIN"/>
    <property type="match status" value="1"/>
</dbReference>
<feature type="binding site" evidence="4">
    <location>
        <position position="162"/>
    </location>
    <ligand>
        <name>Zn(2+)</name>
        <dbReference type="ChEBI" id="CHEBI:29105"/>
    </ligand>
</feature>
<dbReference type="PANTHER" id="PTHR11085">
    <property type="entry name" value="NAD-DEPENDENT PROTEIN DEACYLASE SIRTUIN-5, MITOCHONDRIAL-RELATED"/>
    <property type="match status" value="1"/>
</dbReference>
<dbReference type="InterPro" id="IPR026590">
    <property type="entry name" value="Ssirtuin_cat_dom"/>
</dbReference>
<dbReference type="PANTHER" id="PTHR11085:SF10">
    <property type="entry name" value="NAD-DEPENDENT PROTEIN DEACYLASE SIRTUIN-5, MITOCHONDRIAL-RELATED"/>
    <property type="match status" value="1"/>
</dbReference>
<dbReference type="InterPro" id="IPR050134">
    <property type="entry name" value="NAD-dep_sirtuin_deacylases"/>
</dbReference>
<name>A0A0M4QQ38_9MICC</name>
<dbReference type="GO" id="GO:0017136">
    <property type="term" value="F:histone deacetylase activity, NAD-dependent"/>
    <property type="evidence" value="ECO:0007669"/>
    <property type="project" value="TreeGrafter"/>
</dbReference>
<keyword evidence="2" id="KW-0808">Transferase</keyword>
<feature type="active site" description="Proton acceptor" evidence="4">
    <location>
        <position position="154"/>
    </location>
</feature>
<dbReference type="InterPro" id="IPR003000">
    <property type="entry name" value="Sirtuin"/>
</dbReference>
<dbReference type="GO" id="GO:0070403">
    <property type="term" value="F:NAD+ binding"/>
    <property type="evidence" value="ECO:0007669"/>
    <property type="project" value="InterPro"/>
</dbReference>
<dbReference type="PATRIC" id="fig|656366.3.peg.1988"/>
<dbReference type="GO" id="GO:0046872">
    <property type="term" value="F:metal ion binding"/>
    <property type="evidence" value="ECO:0007669"/>
    <property type="project" value="UniProtKB-KW"/>
</dbReference>
<dbReference type="InterPro" id="IPR026591">
    <property type="entry name" value="Sirtuin_cat_small_dom_sf"/>
</dbReference>
<evidence type="ECO:0000256" key="2">
    <source>
        <dbReference type="ARBA" id="ARBA00022679"/>
    </source>
</evidence>
<dbReference type="EMBL" id="CP012677">
    <property type="protein sequence ID" value="ALE92441.1"/>
    <property type="molecule type" value="Genomic_DNA"/>
</dbReference>